<accession>A0A835WAI0</accession>
<keyword evidence="7" id="KW-1185">Reference proteome</keyword>
<dbReference type="AlphaFoldDB" id="A0A835WAI0"/>
<evidence type="ECO:0000256" key="1">
    <source>
        <dbReference type="ARBA" id="ARBA00023016"/>
    </source>
</evidence>
<evidence type="ECO:0000259" key="5">
    <source>
        <dbReference type="PROSITE" id="PS01031"/>
    </source>
</evidence>
<proteinExistence type="inferred from homology"/>
<dbReference type="SUPFAM" id="SSF49764">
    <property type="entry name" value="HSP20-like chaperones"/>
    <property type="match status" value="1"/>
</dbReference>
<dbReference type="PROSITE" id="PS01031">
    <property type="entry name" value="SHSP"/>
    <property type="match status" value="1"/>
</dbReference>
<protein>
    <recommendedName>
        <fullName evidence="5">SHSP domain-containing protein</fullName>
    </recommendedName>
</protein>
<comment type="caution">
    <text evidence="6">The sequence shown here is derived from an EMBL/GenBank/DDBJ whole genome shotgun (WGS) entry which is preliminary data.</text>
</comment>
<evidence type="ECO:0000256" key="4">
    <source>
        <dbReference type="SAM" id="MobiDB-lite"/>
    </source>
</evidence>
<evidence type="ECO:0000313" key="6">
    <source>
        <dbReference type="EMBL" id="KAG2443791.1"/>
    </source>
</evidence>
<organism evidence="6 7">
    <name type="scientific">Chlamydomonas incerta</name>
    <dbReference type="NCBI Taxonomy" id="51695"/>
    <lineage>
        <taxon>Eukaryota</taxon>
        <taxon>Viridiplantae</taxon>
        <taxon>Chlorophyta</taxon>
        <taxon>core chlorophytes</taxon>
        <taxon>Chlorophyceae</taxon>
        <taxon>CS clade</taxon>
        <taxon>Chlamydomonadales</taxon>
        <taxon>Chlamydomonadaceae</taxon>
        <taxon>Chlamydomonas</taxon>
    </lineage>
</organism>
<sequence length="316" mass="32323">MLLRTAAATQAPVSSHRAAPDAAPAPRARAALPLRRGLFTRTHAAGQGGQQPAATAGGGGGAQAQQQQQSQQLANTPPATAATTAGGRGGELDLLSSTLMPSPFRRMADHMMQMQREMDDMLSSFAAPLLGPAAALSPTDPFMLDLFAEPTAALSTPLQLTAPRGGGLARLLGGGGRLVPVVEVEERENEYVVTAEVPGFDKSEIKVSLSEDGVLTMTGAHAESSEGPVPAAASPEPAEQQTVPTPPGIPGTSKRPAAGTATASSCRYSSFVRALRLPVGGVEAEGIKAATQHGVLTVTIPKKAQTVPKVREIPVA</sequence>
<keyword evidence="1" id="KW-0346">Stress response</keyword>
<reference evidence="6" key="1">
    <citation type="journal article" date="2020" name="bioRxiv">
        <title>Comparative genomics of Chlamydomonas.</title>
        <authorList>
            <person name="Craig R.J."/>
            <person name="Hasan A.R."/>
            <person name="Ness R.W."/>
            <person name="Keightley P.D."/>
        </authorList>
    </citation>
    <scope>NUCLEOTIDE SEQUENCE</scope>
    <source>
        <strain evidence="6">SAG 7.73</strain>
    </source>
</reference>
<dbReference type="InterPro" id="IPR031107">
    <property type="entry name" value="Small_HSP"/>
</dbReference>
<feature type="domain" description="SHSP" evidence="5">
    <location>
        <begin position="173"/>
        <end position="316"/>
    </location>
</feature>
<dbReference type="OrthoDB" id="1245404at2759"/>
<dbReference type="InterPro" id="IPR008978">
    <property type="entry name" value="HSP20-like_chaperone"/>
</dbReference>
<feature type="compositionally biased region" description="Low complexity" evidence="4">
    <location>
        <begin position="225"/>
        <end position="239"/>
    </location>
</feature>
<feature type="region of interest" description="Disordered" evidence="4">
    <location>
        <begin position="44"/>
        <end position="96"/>
    </location>
</feature>
<gene>
    <name evidence="6" type="ORF">HXX76_002134</name>
</gene>
<dbReference type="PANTHER" id="PTHR11527">
    <property type="entry name" value="HEAT-SHOCK PROTEIN 20 FAMILY MEMBER"/>
    <property type="match status" value="1"/>
</dbReference>
<dbReference type="CDD" id="cd06464">
    <property type="entry name" value="ACD_sHsps-like"/>
    <property type="match status" value="1"/>
</dbReference>
<evidence type="ECO:0000256" key="2">
    <source>
        <dbReference type="PROSITE-ProRule" id="PRU00285"/>
    </source>
</evidence>
<dbReference type="Gene3D" id="2.60.40.790">
    <property type="match status" value="1"/>
</dbReference>
<evidence type="ECO:0000313" key="7">
    <source>
        <dbReference type="Proteomes" id="UP000650467"/>
    </source>
</evidence>
<comment type="similarity">
    <text evidence="2 3">Belongs to the small heat shock protein (HSP20) family.</text>
</comment>
<feature type="region of interest" description="Disordered" evidence="4">
    <location>
        <begin position="219"/>
        <end position="262"/>
    </location>
</feature>
<evidence type="ECO:0000256" key="3">
    <source>
        <dbReference type="RuleBase" id="RU003616"/>
    </source>
</evidence>
<name>A0A835WAI0_CHLIN</name>
<dbReference type="EMBL" id="JAEHOC010000003">
    <property type="protein sequence ID" value="KAG2443791.1"/>
    <property type="molecule type" value="Genomic_DNA"/>
</dbReference>
<feature type="compositionally biased region" description="Low complexity" evidence="4">
    <location>
        <begin position="63"/>
        <end position="85"/>
    </location>
</feature>
<dbReference type="InterPro" id="IPR002068">
    <property type="entry name" value="A-crystallin/Hsp20_dom"/>
</dbReference>
<dbReference type="Pfam" id="PF00011">
    <property type="entry name" value="HSP20"/>
    <property type="match status" value="2"/>
</dbReference>
<feature type="region of interest" description="Disordered" evidence="4">
    <location>
        <begin position="1"/>
        <end position="27"/>
    </location>
</feature>
<dbReference type="Proteomes" id="UP000650467">
    <property type="component" value="Unassembled WGS sequence"/>
</dbReference>